<dbReference type="InterPro" id="IPR047348">
    <property type="entry name" value="XRCC3-like_C"/>
</dbReference>
<dbReference type="InterPro" id="IPR027417">
    <property type="entry name" value="P-loop_NTPase"/>
</dbReference>
<keyword evidence="3" id="KW-0227">DNA damage</keyword>
<dbReference type="GO" id="GO:0005524">
    <property type="term" value="F:ATP binding"/>
    <property type="evidence" value="ECO:0007669"/>
    <property type="project" value="UniProtKB-KW"/>
</dbReference>
<dbReference type="PANTHER" id="PTHR46487">
    <property type="entry name" value="DNA REPAIR PROTEIN XRCC3"/>
    <property type="match status" value="1"/>
</dbReference>
<evidence type="ECO:0000256" key="6">
    <source>
        <dbReference type="ARBA" id="ARBA00023242"/>
    </source>
</evidence>
<gene>
    <name evidence="8" type="primary">RsXRCC3</name>
</gene>
<comment type="subcellular location">
    <subcellularLocation>
        <location evidence="1">Nucleus</location>
    </subcellularLocation>
</comment>
<dbReference type="GO" id="GO:0045003">
    <property type="term" value="P:double-strand break repair via synthesis-dependent strand annealing"/>
    <property type="evidence" value="ECO:0007669"/>
    <property type="project" value="TreeGrafter"/>
</dbReference>
<reference evidence="8" key="2">
    <citation type="submission" date="2017-10" db="EMBL/GenBank/DDBJ databases">
        <title>High Expression of DNA Repair Genes in Long-Lived Termite King.</title>
        <authorList>
            <person name="Tasaki E."/>
            <person name="Mitaka Y."/>
            <person name="Nozaki T."/>
            <person name="Kobayashi K."/>
            <person name="Matsuura K."/>
            <person name="Iuchi Y."/>
        </authorList>
    </citation>
    <scope>NUCLEOTIDE SEQUENCE</scope>
</reference>
<dbReference type="GO" id="GO:0071140">
    <property type="term" value="P:resolution of mitotic recombination intermediates"/>
    <property type="evidence" value="ECO:0007669"/>
    <property type="project" value="TreeGrafter"/>
</dbReference>
<evidence type="ECO:0000313" key="8">
    <source>
        <dbReference type="EMBL" id="BBA93640.1"/>
    </source>
</evidence>
<keyword evidence="4" id="KW-0067">ATP-binding</keyword>
<sequence length="334" mass="36487">MASRNILDLPEKVRENLEKAGWVSSNSILMSSDHELRKLGNLTKEECELVRTRAAKSVLASGFISVAEAVCSLKEKWQRLSVGCSKLDGFLRGGVAVQGITEIAGESSSGKTQLCLQMALTVQYPVIYGGLNGGAVYICTEDAFPSRRLQELFCCFPPTFSEAQTNINFGDSIFIEHIGDVESLKQCLFVRLPQLLTQRKVKLVVVDSIAGLFRSDYDPGDAVNRAQDLQMVGGQLHKLAEQFRLAVICVNQVTNVAGKKNNETQQQPVAALGLAWANMVTTRLQLCRTAHTVPDPHQPDHTVSVRTLQVVFAPDLPGDSCHFIVTKAGVFGIN</sequence>
<evidence type="ECO:0000256" key="3">
    <source>
        <dbReference type="ARBA" id="ARBA00022763"/>
    </source>
</evidence>
<evidence type="ECO:0000256" key="1">
    <source>
        <dbReference type="ARBA" id="ARBA00004123"/>
    </source>
</evidence>
<keyword evidence="2" id="KW-0547">Nucleotide-binding</keyword>
<dbReference type="InterPro" id="IPR016467">
    <property type="entry name" value="DNA_recomb/repair_RecA-like"/>
</dbReference>
<keyword evidence="5" id="KW-0234">DNA repair</keyword>
<dbReference type="PANTHER" id="PTHR46487:SF1">
    <property type="entry name" value="DNA REPAIR PROTEIN XRCC3"/>
    <property type="match status" value="1"/>
</dbReference>
<dbReference type="Pfam" id="PF08423">
    <property type="entry name" value="Rad51"/>
    <property type="match status" value="1"/>
</dbReference>
<name>A0A2Z5TR84_9NEOP</name>
<reference evidence="8" key="1">
    <citation type="journal article" date="2016" name="PLoS ONE">
        <title>Caste-Specific and Sex-Specific Expression of Chemoreceptor Genes in a Termite.</title>
        <authorList>
            <person name="Mitaka Y."/>
            <person name="Kobayashi K."/>
            <person name="Mikheyev A."/>
            <person name="Tin M.M.Y."/>
            <person name="Watanabe Y."/>
            <person name="Matsuura K."/>
        </authorList>
    </citation>
    <scope>NUCLEOTIDE SEQUENCE</scope>
</reference>
<dbReference type="InterPro" id="IPR020588">
    <property type="entry name" value="RecA_ATP-bd"/>
</dbReference>
<feature type="domain" description="RecA family profile 1" evidence="7">
    <location>
        <begin position="76"/>
        <end position="253"/>
    </location>
</feature>
<dbReference type="AlphaFoldDB" id="A0A2Z5TR84"/>
<dbReference type="GO" id="GO:0000722">
    <property type="term" value="P:telomere maintenance via recombination"/>
    <property type="evidence" value="ECO:0007669"/>
    <property type="project" value="TreeGrafter"/>
</dbReference>
<evidence type="ECO:0000256" key="2">
    <source>
        <dbReference type="ARBA" id="ARBA00022741"/>
    </source>
</evidence>
<dbReference type="GO" id="GO:0005657">
    <property type="term" value="C:replication fork"/>
    <property type="evidence" value="ECO:0007669"/>
    <property type="project" value="TreeGrafter"/>
</dbReference>
<dbReference type="PROSITE" id="PS50162">
    <property type="entry name" value="RECA_2"/>
    <property type="match status" value="1"/>
</dbReference>
<dbReference type="EMBL" id="FX985753">
    <property type="protein sequence ID" value="BBA93640.1"/>
    <property type="molecule type" value="mRNA"/>
</dbReference>
<dbReference type="SUPFAM" id="SSF52540">
    <property type="entry name" value="P-loop containing nucleoside triphosphate hydrolases"/>
    <property type="match status" value="1"/>
</dbReference>
<dbReference type="GO" id="GO:0000400">
    <property type="term" value="F:four-way junction DNA binding"/>
    <property type="evidence" value="ECO:0007669"/>
    <property type="project" value="TreeGrafter"/>
</dbReference>
<evidence type="ECO:0000256" key="4">
    <source>
        <dbReference type="ARBA" id="ARBA00022840"/>
    </source>
</evidence>
<keyword evidence="6" id="KW-0539">Nucleus</keyword>
<dbReference type="PIRSF" id="PIRSF005856">
    <property type="entry name" value="Rad51"/>
    <property type="match status" value="1"/>
</dbReference>
<accession>A0A2Z5TR84</accession>
<dbReference type="CDD" id="cd19491">
    <property type="entry name" value="XRCC3"/>
    <property type="match status" value="1"/>
</dbReference>
<dbReference type="GO" id="GO:0090656">
    <property type="term" value="P:t-circle formation"/>
    <property type="evidence" value="ECO:0007669"/>
    <property type="project" value="TreeGrafter"/>
</dbReference>
<evidence type="ECO:0000259" key="7">
    <source>
        <dbReference type="PROSITE" id="PS50162"/>
    </source>
</evidence>
<dbReference type="Gene3D" id="3.40.50.300">
    <property type="entry name" value="P-loop containing nucleotide triphosphate hydrolases"/>
    <property type="match status" value="1"/>
</dbReference>
<dbReference type="GO" id="GO:0033065">
    <property type="term" value="C:Rad51C-XRCC3 complex"/>
    <property type="evidence" value="ECO:0007669"/>
    <property type="project" value="TreeGrafter"/>
</dbReference>
<evidence type="ECO:0000256" key="5">
    <source>
        <dbReference type="ARBA" id="ARBA00023204"/>
    </source>
</evidence>
<dbReference type="GO" id="GO:0140664">
    <property type="term" value="F:ATP-dependent DNA damage sensor activity"/>
    <property type="evidence" value="ECO:0007669"/>
    <property type="project" value="InterPro"/>
</dbReference>
<dbReference type="InterPro" id="IPR013632">
    <property type="entry name" value="Rad51_C"/>
</dbReference>
<organism evidence="8">
    <name type="scientific">Reticulitermes speratus</name>
    <dbReference type="NCBI Taxonomy" id="60591"/>
    <lineage>
        <taxon>Eukaryota</taxon>
        <taxon>Metazoa</taxon>
        <taxon>Ecdysozoa</taxon>
        <taxon>Arthropoda</taxon>
        <taxon>Hexapoda</taxon>
        <taxon>Insecta</taxon>
        <taxon>Pterygota</taxon>
        <taxon>Neoptera</taxon>
        <taxon>Polyneoptera</taxon>
        <taxon>Dictyoptera</taxon>
        <taxon>Blattodea</taxon>
        <taxon>Blattoidea</taxon>
        <taxon>Termitoidae</taxon>
        <taxon>Rhinotermitidae</taxon>
        <taxon>Reticulitermes</taxon>
        <taxon>Frontotermes</taxon>
    </lineage>
</organism>
<proteinExistence type="evidence at transcript level"/>
<protein>
    <submittedName>
        <fullName evidence="8">Putative DNA repair protein XRCC3</fullName>
    </submittedName>
</protein>